<evidence type="ECO:0000313" key="1">
    <source>
        <dbReference type="EMBL" id="CAC5390543.1"/>
    </source>
</evidence>
<dbReference type="AlphaFoldDB" id="A0A6J8C2V9"/>
<dbReference type="Proteomes" id="UP000507470">
    <property type="component" value="Unassembled WGS sequence"/>
</dbReference>
<protein>
    <submittedName>
        <fullName evidence="1">Uncharacterized protein</fullName>
    </submittedName>
</protein>
<organism evidence="1 2">
    <name type="scientific">Mytilus coruscus</name>
    <name type="common">Sea mussel</name>
    <dbReference type="NCBI Taxonomy" id="42192"/>
    <lineage>
        <taxon>Eukaryota</taxon>
        <taxon>Metazoa</taxon>
        <taxon>Spiralia</taxon>
        <taxon>Lophotrochozoa</taxon>
        <taxon>Mollusca</taxon>
        <taxon>Bivalvia</taxon>
        <taxon>Autobranchia</taxon>
        <taxon>Pteriomorphia</taxon>
        <taxon>Mytilida</taxon>
        <taxon>Mytiloidea</taxon>
        <taxon>Mytilidae</taxon>
        <taxon>Mytilinae</taxon>
        <taxon>Mytilus</taxon>
    </lineage>
</organism>
<evidence type="ECO:0000313" key="2">
    <source>
        <dbReference type="Proteomes" id="UP000507470"/>
    </source>
</evidence>
<sequence>MTDLNEYLEETIDNIGGLGPFQWILILLLFGSNISDNWSNLMMAFGAAVPNWRCDLTTLDALNFTKSDNISDLKICEFKDSYNSVLCKRRLYDPGMNTVVSEQIGTPTKLYLDNQFVNKFNYAQMIHIDLKDSKVVDLSSTVKNNIDGQDYGNNARHNENQWMLKRTTSTTNTIYPTDFK</sequence>
<proteinExistence type="predicted"/>
<accession>A0A6J8C2V9</accession>
<dbReference type="OrthoDB" id="6126295at2759"/>
<keyword evidence="2" id="KW-1185">Reference proteome</keyword>
<reference evidence="1 2" key="1">
    <citation type="submission" date="2020-06" db="EMBL/GenBank/DDBJ databases">
        <authorList>
            <person name="Li R."/>
            <person name="Bekaert M."/>
        </authorList>
    </citation>
    <scope>NUCLEOTIDE SEQUENCE [LARGE SCALE GENOMIC DNA]</scope>
    <source>
        <strain evidence="2">wild</strain>
    </source>
</reference>
<name>A0A6J8C2V9_MYTCO</name>
<dbReference type="EMBL" id="CACVKT020004547">
    <property type="protein sequence ID" value="CAC5390543.1"/>
    <property type="molecule type" value="Genomic_DNA"/>
</dbReference>
<gene>
    <name evidence="1" type="ORF">MCOR_25635</name>
</gene>